<keyword evidence="5" id="KW-0539">Nucleus</keyword>
<evidence type="ECO:0000313" key="10">
    <source>
        <dbReference type="WormBase" id="SRAE_X000090500"/>
    </source>
</evidence>
<dbReference type="AlphaFoldDB" id="A0A090LP94"/>
<evidence type="ECO:0000256" key="2">
    <source>
        <dbReference type="ARBA" id="ARBA00056063"/>
    </source>
</evidence>
<feature type="DNA-binding region" description="Fork-head" evidence="5">
    <location>
        <begin position="99"/>
        <end position="194"/>
    </location>
</feature>
<dbReference type="PRINTS" id="PR00053">
    <property type="entry name" value="FORKHEAD"/>
</dbReference>
<dbReference type="CTD" id="36383961"/>
<dbReference type="PANTHER" id="PTHR46617:SF3">
    <property type="entry name" value="FORKHEAD BOX PROTEIN G1"/>
    <property type="match status" value="1"/>
</dbReference>
<evidence type="ECO:0000259" key="6">
    <source>
        <dbReference type="PROSITE" id="PS50039"/>
    </source>
</evidence>
<sequence length="302" mass="33645">MASKFSIMDLCPDLANNKHSTPSSPESDNFVDKQHSVMLDDLSDTASSSNVTKDSGNTSKCIDDSRTFELSPSISPESVDVSDSVETIENSDSLTSNKKPPFSYNALIMMAIRNSKEKKLTLSGIYDYIITNYPFYRDNKQGWQNSIRHNLSLNKCFVKVPRNYDDPGKGNYWMLNAACEDEIFIGGSTGKLRRRPSGFNRGRFDAFKSIQIPSYPYNISGSQNSMIFNNNTNPLLNFNTSLLYYNQPSINGPIGGGRIIPQIPTPIPGQLSGTINQSNINHLLSMYASAAFQLPYKEKQLI</sequence>
<evidence type="ECO:0000313" key="8">
    <source>
        <dbReference type="Proteomes" id="UP000035682"/>
    </source>
</evidence>
<evidence type="ECO:0000256" key="3">
    <source>
        <dbReference type="ARBA" id="ARBA00071019"/>
    </source>
</evidence>
<dbReference type="PROSITE" id="PS50039">
    <property type="entry name" value="FORK_HEAD_3"/>
    <property type="match status" value="1"/>
</dbReference>
<keyword evidence="8" id="KW-1185">Reference proteome</keyword>
<dbReference type="PANTHER" id="PTHR46617">
    <property type="entry name" value="FORKHEAD BOX PROTEIN G1"/>
    <property type="match status" value="1"/>
</dbReference>
<dbReference type="InterPro" id="IPR001766">
    <property type="entry name" value="Fork_head_dom"/>
</dbReference>
<dbReference type="PROSITE" id="PS00657">
    <property type="entry name" value="FORK_HEAD_1"/>
    <property type="match status" value="1"/>
</dbReference>
<evidence type="ECO:0000256" key="1">
    <source>
        <dbReference type="ARBA" id="ARBA00023125"/>
    </source>
</evidence>
<dbReference type="STRING" id="34506.A0A090LP94"/>
<gene>
    <name evidence="7 9 10" type="ORF">SRAE_X000090500</name>
</gene>
<dbReference type="Pfam" id="PF00250">
    <property type="entry name" value="Forkhead"/>
    <property type="match status" value="1"/>
</dbReference>
<organism evidence="7">
    <name type="scientific">Strongyloides ratti</name>
    <name type="common">Parasitic roundworm</name>
    <dbReference type="NCBI Taxonomy" id="34506"/>
    <lineage>
        <taxon>Eukaryota</taxon>
        <taxon>Metazoa</taxon>
        <taxon>Ecdysozoa</taxon>
        <taxon>Nematoda</taxon>
        <taxon>Chromadorea</taxon>
        <taxon>Rhabditida</taxon>
        <taxon>Tylenchina</taxon>
        <taxon>Panagrolaimomorpha</taxon>
        <taxon>Strongyloidoidea</taxon>
        <taxon>Strongyloididae</taxon>
        <taxon>Strongyloides</taxon>
    </lineage>
</organism>
<dbReference type="WormBase" id="SRAE_X000090500">
    <property type="protein sequence ID" value="SRP11667"/>
    <property type="gene ID" value="WBGene00266467"/>
</dbReference>
<dbReference type="SUPFAM" id="SSF46785">
    <property type="entry name" value="Winged helix' DNA-binding domain"/>
    <property type="match status" value="1"/>
</dbReference>
<dbReference type="InterPro" id="IPR018122">
    <property type="entry name" value="TF_fork_head_CS_1"/>
</dbReference>
<dbReference type="InterPro" id="IPR036388">
    <property type="entry name" value="WH-like_DNA-bd_sf"/>
</dbReference>
<comment type="function">
    <text evidence="2">Transcription factor. Plays a role in embryogenesis and later development, perhaps acting redundantly with forkhead protein pes-1.</text>
</comment>
<dbReference type="CDD" id="cd20021">
    <property type="entry name" value="FH_FOXG"/>
    <property type="match status" value="1"/>
</dbReference>
<dbReference type="Gene3D" id="1.10.10.10">
    <property type="entry name" value="Winged helix-like DNA-binding domain superfamily/Winged helix DNA-binding domain"/>
    <property type="match status" value="1"/>
</dbReference>
<dbReference type="GO" id="GO:0048665">
    <property type="term" value="P:neuron fate specification"/>
    <property type="evidence" value="ECO:0007669"/>
    <property type="project" value="EnsemblMetazoa"/>
</dbReference>
<dbReference type="SMART" id="SM00339">
    <property type="entry name" value="FH"/>
    <property type="match status" value="1"/>
</dbReference>
<reference evidence="9" key="2">
    <citation type="submission" date="2020-12" db="UniProtKB">
        <authorList>
            <consortium name="WormBaseParasite"/>
        </authorList>
    </citation>
    <scope>IDENTIFICATION</scope>
</reference>
<protein>
    <recommendedName>
        <fullName evidence="3">Forkhead box protein fkh-2</fullName>
    </recommendedName>
    <alternativeName>
        <fullName evidence="4">Forkhead transcription factor family member fkh-2</fullName>
    </alternativeName>
</protein>
<dbReference type="GO" id="GO:0016358">
    <property type="term" value="P:dendrite development"/>
    <property type="evidence" value="ECO:0007669"/>
    <property type="project" value="EnsemblMetazoa"/>
</dbReference>
<dbReference type="RefSeq" id="XP_024510777.1">
    <property type="nucleotide sequence ID" value="XM_024645305.1"/>
</dbReference>
<dbReference type="InterPro" id="IPR036390">
    <property type="entry name" value="WH_DNA-bd_sf"/>
</dbReference>
<dbReference type="GO" id="GO:0002119">
    <property type="term" value="P:nematode larval development"/>
    <property type="evidence" value="ECO:0007669"/>
    <property type="project" value="EnsemblMetazoa"/>
</dbReference>
<proteinExistence type="predicted"/>
<name>A0A090LP94_STRRB</name>
<dbReference type="OrthoDB" id="6230630at2759"/>
<dbReference type="GO" id="GO:0003700">
    <property type="term" value="F:DNA-binding transcription factor activity"/>
    <property type="evidence" value="ECO:0007669"/>
    <property type="project" value="EnsemblMetazoa"/>
</dbReference>
<dbReference type="WBParaSite" id="SRAE_X000090500.1">
    <property type="protein sequence ID" value="SRAE_X000090500.1"/>
    <property type="gene ID" value="WBGene00266467"/>
</dbReference>
<comment type="subcellular location">
    <subcellularLocation>
        <location evidence="5">Nucleus</location>
    </subcellularLocation>
</comment>
<accession>A0A090LP94</accession>
<dbReference type="Proteomes" id="UP000035682">
    <property type="component" value="Unplaced"/>
</dbReference>
<dbReference type="GO" id="GO:0045944">
    <property type="term" value="P:positive regulation of transcription by RNA polymerase II"/>
    <property type="evidence" value="ECO:0007669"/>
    <property type="project" value="EnsemblMetazoa"/>
</dbReference>
<evidence type="ECO:0000256" key="4">
    <source>
        <dbReference type="ARBA" id="ARBA00077297"/>
    </source>
</evidence>
<dbReference type="GO" id="GO:1990837">
    <property type="term" value="F:sequence-specific double-stranded DNA binding"/>
    <property type="evidence" value="ECO:0007669"/>
    <property type="project" value="TreeGrafter"/>
</dbReference>
<evidence type="ECO:0000313" key="7">
    <source>
        <dbReference type="EMBL" id="CEF71581.1"/>
    </source>
</evidence>
<dbReference type="GO" id="GO:0005634">
    <property type="term" value="C:nucleus"/>
    <property type="evidence" value="ECO:0007669"/>
    <property type="project" value="UniProtKB-SubCell"/>
</dbReference>
<reference evidence="7 8" key="1">
    <citation type="submission" date="2014-09" db="EMBL/GenBank/DDBJ databases">
        <authorList>
            <person name="Martin A.A."/>
        </authorList>
    </citation>
    <scope>NUCLEOTIDE SEQUENCE</scope>
    <source>
        <strain evidence="8">ED321</strain>
        <strain evidence="7">ED321 Heterogonic</strain>
    </source>
</reference>
<evidence type="ECO:0000256" key="5">
    <source>
        <dbReference type="PROSITE-ProRule" id="PRU00089"/>
    </source>
</evidence>
<dbReference type="GO" id="GO:1905515">
    <property type="term" value="P:non-motile cilium assembly"/>
    <property type="evidence" value="ECO:0007669"/>
    <property type="project" value="EnsemblMetazoa"/>
</dbReference>
<feature type="domain" description="Fork-head" evidence="6">
    <location>
        <begin position="99"/>
        <end position="194"/>
    </location>
</feature>
<dbReference type="PROSITE" id="PS00658">
    <property type="entry name" value="FORK_HEAD_2"/>
    <property type="match status" value="1"/>
</dbReference>
<keyword evidence="1 5" id="KW-0238">DNA-binding</keyword>
<dbReference type="GO" id="GO:0009792">
    <property type="term" value="P:embryo development ending in birth or egg hatching"/>
    <property type="evidence" value="ECO:0007669"/>
    <property type="project" value="EnsemblMetazoa"/>
</dbReference>
<evidence type="ECO:0000313" key="9">
    <source>
        <dbReference type="WBParaSite" id="SRAE_X000090500.1"/>
    </source>
</evidence>
<dbReference type="FunFam" id="1.10.10.10:FF:000135">
    <property type="entry name" value="forkhead box protein G1"/>
    <property type="match status" value="1"/>
</dbReference>
<dbReference type="InterPro" id="IPR030456">
    <property type="entry name" value="TF_fork_head_CS_2"/>
</dbReference>
<dbReference type="GeneID" id="36383961"/>
<dbReference type="InterPro" id="IPR047208">
    <property type="entry name" value="FOXG1"/>
</dbReference>
<dbReference type="EMBL" id="LN609530">
    <property type="protein sequence ID" value="CEF71581.1"/>
    <property type="molecule type" value="Genomic_DNA"/>
</dbReference>